<feature type="domain" description="Peptidase M16 N-terminal" evidence="1">
    <location>
        <begin position="59"/>
        <end position="174"/>
    </location>
</feature>
<gene>
    <name evidence="3" type="ORF">B8V81_4565</name>
</gene>
<dbReference type="InterPro" id="IPR011765">
    <property type="entry name" value="Pept_M16_N"/>
</dbReference>
<evidence type="ECO:0000313" key="3">
    <source>
        <dbReference type="EMBL" id="PLT46134.1"/>
    </source>
</evidence>
<evidence type="ECO:0000259" key="2">
    <source>
        <dbReference type="Pfam" id="PF05193"/>
    </source>
</evidence>
<comment type="caution">
    <text evidence="3">The sequence shown here is derived from an EMBL/GenBank/DDBJ whole genome shotgun (WGS) entry which is preliminary data.</text>
</comment>
<dbReference type="Pfam" id="PF00675">
    <property type="entry name" value="Peptidase_M16"/>
    <property type="match status" value="1"/>
</dbReference>
<proteinExistence type="predicted"/>
<protein>
    <submittedName>
        <fullName evidence="3">Peptidase, M16 family</fullName>
    </submittedName>
</protein>
<reference evidence="3 4" key="1">
    <citation type="submission" date="2017-05" db="EMBL/GenBank/DDBJ databases">
        <title>Functional genome analysis of Paenibacillus pasadenensis strain R16: insights on endophytic life style and antifungal activity.</title>
        <authorList>
            <person name="Passera A."/>
            <person name="Marcolungo L."/>
            <person name="Casati P."/>
            <person name="Brasca M."/>
            <person name="Quaglino F."/>
            <person name="Delledonne M."/>
        </authorList>
    </citation>
    <scope>NUCLEOTIDE SEQUENCE [LARGE SCALE GENOMIC DNA]</scope>
    <source>
        <strain evidence="3 4">R16</strain>
    </source>
</reference>
<sequence>MQKLHYPGVEETLYYEQLPNGLSVYLLPKEGFQKTYATFSTRYGSVDNHFRSGSQPLTRVPDGIAHFLEHKMFEEPQGDIFATFASQGASANAFTSFDRTVYLFSATEQIEANLTTLIDFVQHPYFTDQNVDKEKGIIAQEINMYSDNPDWRVYYGLIEAMYQKHPVHIDIAGTVESIYQIDKELLYLCYNTFYHPSNMLLFVVGGIDAERIMELIRSNQAAKSFEDIGEIERFFDPEPQGVREPLKSLSLQVSLPKCLFGFKEKTNGLGSAELLRRDVTTKLMLETLLGSSSPLYQSLYDDNLISDSFGYEYNCSTDYGFSIIGGDTNDPDRLVERIKEAIGEALQSGLDAAAFERTKKKRIGSYLRMLNSPESIAGEFTRYKFRGQDLFELLPAYESLTLEQANARLREHFDFGQLAVSLVLPTAEQEAEPS</sequence>
<dbReference type="RefSeq" id="WP_101809223.1">
    <property type="nucleotide sequence ID" value="NZ_NFEZ01000004.1"/>
</dbReference>
<name>A0A2N5N700_9BACL</name>
<dbReference type="SUPFAM" id="SSF63411">
    <property type="entry name" value="LuxS/MPP-like metallohydrolase"/>
    <property type="match status" value="2"/>
</dbReference>
<dbReference type="PANTHER" id="PTHR11851:SF134">
    <property type="entry name" value="ZINC-DEPENDENT PROTEASE"/>
    <property type="match status" value="1"/>
</dbReference>
<evidence type="ECO:0000259" key="1">
    <source>
        <dbReference type="Pfam" id="PF00675"/>
    </source>
</evidence>
<dbReference type="InterPro" id="IPR007863">
    <property type="entry name" value="Peptidase_M16_C"/>
</dbReference>
<dbReference type="AlphaFoldDB" id="A0A2N5N700"/>
<dbReference type="EMBL" id="NFEZ01000004">
    <property type="protein sequence ID" value="PLT46134.1"/>
    <property type="molecule type" value="Genomic_DNA"/>
</dbReference>
<dbReference type="Proteomes" id="UP000234789">
    <property type="component" value="Unassembled WGS sequence"/>
</dbReference>
<dbReference type="Pfam" id="PF05193">
    <property type="entry name" value="Peptidase_M16_C"/>
    <property type="match status" value="1"/>
</dbReference>
<dbReference type="InterPro" id="IPR011249">
    <property type="entry name" value="Metalloenz_LuxS/M16"/>
</dbReference>
<dbReference type="GO" id="GO:0046872">
    <property type="term" value="F:metal ion binding"/>
    <property type="evidence" value="ECO:0007669"/>
    <property type="project" value="InterPro"/>
</dbReference>
<organism evidence="3 4">
    <name type="scientific">Paenibacillus pasadenensis</name>
    <dbReference type="NCBI Taxonomy" id="217090"/>
    <lineage>
        <taxon>Bacteria</taxon>
        <taxon>Bacillati</taxon>
        <taxon>Bacillota</taxon>
        <taxon>Bacilli</taxon>
        <taxon>Bacillales</taxon>
        <taxon>Paenibacillaceae</taxon>
        <taxon>Paenibacillus</taxon>
    </lineage>
</organism>
<dbReference type="InterPro" id="IPR050361">
    <property type="entry name" value="MPP/UQCRC_Complex"/>
</dbReference>
<evidence type="ECO:0000313" key="4">
    <source>
        <dbReference type="Proteomes" id="UP000234789"/>
    </source>
</evidence>
<dbReference type="PANTHER" id="PTHR11851">
    <property type="entry name" value="METALLOPROTEASE"/>
    <property type="match status" value="1"/>
</dbReference>
<keyword evidence="4" id="KW-1185">Reference proteome</keyword>
<accession>A0A2N5N700</accession>
<dbReference type="Gene3D" id="3.30.830.10">
    <property type="entry name" value="Metalloenzyme, LuxS/M16 peptidase-like"/>
    <property type="match status" value="2"/>
</dbReference>
<dbReference type="NCBIfam" id="NF047421">
    <property type="entry name" value="YfmH_fam"/>
    <property type="match status" value="1"/>
</dbReference>
<feature type="domain" description="Peptidase M16 C-terminal" evidence="2">
    <location>
        <begin position="181"/>
        <end position="361"/>
    </location>
</feature>